<protein>
    <submittedName>
        <fullName evidence="2">Uncharacterized protein</fullName>
    </submittedName>
</protein>
<name>A0A078AP48_STYLE</name>
<gene>
    <name evidence="2" type="primary">Contig12526.g13367</name>
    <name evidence="2" type="ORF">STYLEM_12136</name>
</gene>
<feature type="compositionally biased region" description="Polar residues" evidence="1">
    <location>
        <begin position="28"/>
        <end position="44"/>
    </location>
</feature>
<feature type="region of interest" description="Disordered" evidence="1">
    <location>
        <begin position="85"/>
        <end position="114"/>
    </location>
</feature>
<proteinExistence type="predicted"/>
<dbReference type="InParanoid" id="A0A078AP48"/>
<evidence type="ECO:0000313" key="3">
    <source>
        <dbReference type="Proteomes" id="UP000039865"/>
    </source>
</evidence>
<evidence type="ECO:0000313" key="2">
    <source>
        <dbReference type="EMBL" id="CDW83097.1"/>
    </source>
</evidence>
<dbReference type="AlphaFoldDB" id="A0A078AP48"/>
<evidence type="ECO:0000256" key="1">
    <source>
        <dbReference type="SAM" id="MobiDB-lite"/>
    </source>
</evidence>
<feature type="region of interest" description="Disordered" evidence="1">
    <location>
        <begin position="28"/>
        <end position="54"/>
    </location>
</feature>
<organism evidence="2 3">
    <name type="scientific">Stylonychia lemnae</name>
    <name type="common">Ciliate</name>
    <dbReference type="NCBI Taxonomy" id="5949"/>
    <lineage>
        <taxon>Eukaryota</taxon>
        <taxon>Sar</taxon>
        <taxon>Alveolata</taxon>
        <taxon>Ciliophora</taxon>
        <taxon>Intramacronucleata</taxon>
        <taxon>Spirotrichea</taxon>
        <taxon>Stichotrichia</taxon>
        <taxon>Sporadotrichida</taxon>
        <taxon>Oxytrichidae</taxon>
        <taxon>Stylonychinae</taxon>
        <taxon>Stylonychia</taxon>
    </lineage>
</organism>
<dbReference type="Proteomes" id="UP000039865">
    <property type="component" value="Unassembled WGS sequence"/>
</dbReference>
<dbReference type="EMBL" id="CCKQ01011529">
    <property type="protein sequence ID" value="CDW83097.1"/>
    <property type="molecule type" value="Genomic_DNA"/>
</dbReference>
<reference evidence="2 3" key="1">
    <citation type="submission" date="2014-06" db="EMBL/GenBank/DDBJ databases">
        <authorList>
            <person name="Swart Estienne"/>
        </authorList>
    </citation>
    <scope>NUCLEOTIDE SEQUENCE [LARGE SCALE GENOMIC DNA]</scope>
    <source>
        <strain evidence="2 3">130c</strain>
    </source>
</reference>
<feature type="region of interest" description="Disordered" evidence="1">
    <location>
        <begin position="390"/>
        <end position="410"/>
    </location>
</feature>
<keyword evidence="3" id="KW-1185">Reference proteome</keyword>
<accession>A0A078AP48</accession>
<sequence length="471" mass="55221">MEARERQQLMLSKKWTQYQSVQYCDNRNPFQRSSTQLSSDQGENNHGMRRNPTDVLNLDQIKKVKTPMLQRIDFEIMRRALMSNDLESDDSDSSPVLEGSKTQNNRQKARKFKKSNRFNLMRKRAEINHLQRQKDRYKYMQADEETHRNGTSIIDMTLNCQYYASTGKKMPRSQSTDNILGELLFDIQKEEQEQKILDFEFNELQYDSGKEDNLFELEQFGDAIELNRISPQKQNSKFHQKYNIKKNKLKNSPLQDYAHRQLCVRDDNDNESFFSQSMLSKIEEENGALGFQSITNKNNNGDLVSDYEIQKEIDNLPLQQDGQSFCDDEMINLILEDQISSRQIICTSAQKTRNNTDIQKGTKALHQKRQSLGCELESSLPKSQSDVVQNLSSRQQQDRKQQKSSHKLQHQTSEFLKDKNFENQENNQHRQIQQHKLFRGASTPIEYDAGYFITKQQIKMDKILPNQVTAQ</sequence>